<accession>A0ABR1UDY1</accession>
<feature type="compositionally biased region" description="Acidic residues" evidence="1">
    <location>
        <begin position="158"/>
        <end position="170"/>
    </location>
</feature>
<organism evidence="2 3">
    <name type="scientific">Apiospora saccharicola</name>
    <dbReference type="NCBI Taxonomy" id="335842"/>
    <lineage>
        <taxon>Eukaryota</taxon>
        <taxon>Fungi</taxon>
        <taxon>Dikarya</taxon>
        <taxon>Ascomycota</taxon>
        <taxon>Pezizomycotina</taxon>
        <taxon>Sordariomycetes</taxon>
        <taxon>Xylariomycetidae</taxon>
        <taxon>Amphisphaeriales</taxon>
        <taxon>Apiosporaceae</taxon>
        <taxon>Apiospora</taxon>
    </lineage>
</organism>
<comment type="caution">
    <text evidence="2">The sequence shown here is derived from an EMBL/GenBank/DDBJ whole genome shotgun (WGS) entry which is preliminary data.</text>
</comment>
<name>A0ABR1UDY1_9PEZI</name>
<protein>
    <submittedName>
        <fullName evidence="2">Uncharacterized protein</fullName>
    </submittedName>
</protein>
<dbReference type="EMBL" id="JAQQWM010000007">
    <property type="protein sequence ID" value="KAK8057113.1"/>
    <property type="molecule type" value="Genomic_DNA"/>
</dbReference>
<dbReference type="Proteomes" id="UP001446871">
    <property type="component" value="Unassembled WGS sequence"/>
</dbReference>
<gene>
    <name evidence="2" type="ORF">PG996_011050</name>
</gene>
<proteinExistence type="predicted"/>
<evidence type="ECO:0000256" key="1">
    <source>
        <dbReference type="SAM" id="MobiDB-lite"/>
    </source>
</evidence>
<feature type="region of interest" description="Disordered" evidence="1">
    <location>
        <begin position="140"/>
        <end position="170"/>
    </location>
</feature>
<evidence type="ECO:0000313" key="2">
    <source>
        <dbReference type="EMBL" id="KAK8057113.1"/>
    </source>
</evidence>
<keyword evidence="3" id="KW-1185">Reference proteome</keyword>
<sequence>MMMSRPGSIPYYDDSSTGPLEHLYSPLDLSRGFAIDWQRDILLLDLEAGASVWRWHPHGLPVALRRATKVIVVHDHWRGVGVDFNFIFSTTTNWMHRVVMHFGPRLRGLWFMTRHVWRETEQALLAVPWRNSVYGRVNRGFSDDDEDGAAPSSPLSSSEEEEEEGEGVDPWDVLVMEDVEVSRDLVANGHVSLSDLPPQLGLTTEAIDGWSTPVRVGTITGAR</sequence>
<reference evidence="2 3" key="1">
    <citation type="submission" date="2023-01" db="EMBL/GenBank/DDBJ databases">
        <title>Analysis of 21 Apiospora genomes using comparative genomics revels a genus with tremendous synthesis potential of carbohydrate active enzymes and secondary metabolites.</title>
        <authorList>
            <person name="Sorensen T."/>
        </authorList>
    </citation>
    <scope>NUCLEOTIDE SEQUENCE [LARGE SCALE GENOMIC DNA]</scope>
    <source>
        <strain evidence="2 3">CBS 83171</strain>
    </source>
</reference>
<evidence type="ECO:0000313" key="3">
    <source>
        <dbReference type="Proteomes" id="UP001446871"/>
    </source>
</evidence>